<evidence type="ECO:0000313" key="3">
    <source>
        <dbReference type="Proteomes" id="UP000321960"/>
    </source>
</evidence>
<organism evidence="2 3">
    <name type="scientific">Methylobacterium oxalidis</name>
    <dbReference type="NCBI Taxonomy" id="944322"/>
    <lineage>
        <taxon>Bacteria</taxon>
        <taxon>Pseudomonadati</taxon>
        <taxon>Pseudomonadota</taxon>
        <taxon>Alphaproteobacteria</taxon>
        <taxon>Hyphomicrobiales</taxon>
        <taxon>Methylobacteriaceae</taxon>
        <taxon>Methylobacterium</taxon>
    </lineage>
</organism>
<reference evidence="2 3" key="1">
    <citation type="submission" date="2019-07" db="EMBL/GenBank/DDBJ databases">
        <title>Whole genome shotgun sequence of Methylobacterium oxalidis NBRC 107715.</title>
        <authorList>
            <person name="Hosoyama A."/>
            <person name="Uohara A."/>
            <person name="Ohji S."/>
            <person name="Ichikawa N."/>
        </authorList>
    </citation>
    <scope>NUCLEOTIDE SEQUENCE [LARGE SCALE GENOMIC DNA]</scope>
    <source>
        <strain evidence="2 3">NBRC 107715</strain>
    </source>
</reference>
<gene>
    <name evidence="2" type="ORF">MOX02_17310</name>
</gene>
<dbReference type="AlphaFoldDB" id="A0A512J1B0"/>
<sequence length="104" mass="11900">MIHLPGAWLPEDSPASRPMPQFFFHLRTLQGLDADDIGLELADAETAYLCAYEAIPTMSADYVQQAHDPRQFEFEITDKVGRVLFELPFTEALEHRPTGRLLRR</sequence>
<dbReference type="Proteomes" id="UP000321960">
    <property type="component" value="Unassembled WGS sequence"/>
</dbReference>
<evidence type="ECO:0000313" key="2">
    <source>
        <dbReference type="EMBL" id="GEP03693.1"/>
    </source>
</evidence>
<evidence type="ECO:0000259" key="1">
    <source>
        <dbReference type="Pfam" id="PF21834"/>
    </source>
</evidence>
<dbReference type="EMBL" id="BJZU01000028">
    <property type="protein sequence ID" value="GEP03693.1"/>
    <property type="molecule type" value="Genomic_DNA"/>
</dbReference>
<dbReference type="InterPro" id="IPR054189">
    <property type="entry name" value="DUF6894"/>
</dbReference>
<name>A0A512J1B0_9HYPH</name>
<protein>
    <recommendedName>
        <fullName evidence="1">DUF6894 domain-containing protein</fullName>
    </recommendedName>
</protein>
<feature type="domain" description="DUF6894" evidence="1">
    <location>
        <begin position="22"/>
        <end position="90"/>
    </location>
</feature>
<dbReference type="Pfam" id="PF21834">
    <property type="entry name" value="DUF6894"/>
    <property type="match status" value="1"/>
</dbReference>
<proteinExistence type="predicted"/>
<accession>A0A512J1B0</accession>
<comment type="caution">
    <text evidence="2">The sequence shown here is derived from an EMBL/GenBank/DDBJ whole genome shotgun (WGS) entry which is preliminary data.</text>
</comment>